<protein>
    <submittedName>
        <fullName evidence="1">Pantothenate transporter</fullName>
    </submittedName>
</protein>
<comment type="caution">
    <text evidence="1">The sequence shown here is derived from an EMBL/GenBank/DDBJ whole genome shotgun (WGS) entry which is preliminary data.</text>
</comment>
<sequence>MASANSSDKALAAVAEPVEYRDPTLLLPTTSPSSIGDVPKEDEAEEPFDLKLDRRVKWKLDLFILPLMSSVYFFATMGKSDLANAKIAGLSEELNLSPGDYSNAATVFLVATIIFQLPGTLLIKRIRPNRQFSGAMITWGFLTAMTLLVTNAGALLGLRFLIGGAESFVQGGVFYLSFWYQYSEYATRGAVVSSMSTLAGAFNGLIAYAITKDLDGANGWRAWRWIFLIEGVVPIAFSFIVLAFLPSHPSALRWGFTEEEKKHIMRRSARAHNTAEPHVKLGQIWKIMLDLHFWLFILIACGANFCQSSLSNFLPDIIAGFGYDDVSAQLFTTIVYVCGCVGILFFSRLADKTNARGLVTAFSAVGAIVGYAVLIWVTNRDVRFAATCLVAFSIFPNTVLQITWAAMSFVGYTRRGSMLAFINIFPHIFAISGNQAYQDPPYYSIGNASALGMSILMFVCSIVLRWYLGYLNSKKKANQFSPQAAEMREKSLEEIGDHHPDFFYTL</sequence>
<name>A0ACB9Z7D1_9PEZI</name>
<gene>
    <name evidence="1" type="ORF">F4820DRAFT_190760</name>
</gene>
<organism evidence="1 2">
    <name type="scientific">Hypoxylon rubiginosum</name>
    <dbReference type="NCBI Taxonomy" id="110542"/>
    <lineage>
        <taxon>Eukaryota</taxon>
        <taxon>Fungi</taxon>
        <taxon>Dikarya</taxon>
        <taxon>Ascomycota</taxon>
        <taxon>Pezizomycotina</taxon>
        <taxon>Sordariomycetes</taxon>
        <taxon>Xylariomycetidae</taxon>
        <taxon>Xylariales</taxon>
        <taxon>Hypoxylaceae</taxon>
        <taxon>Hypoxylon</taxon>
    </lineage>
</organism>
<accession>A0ACB9Z7D1</accession>
<proteinExistence type="predicted"/>
<dbReference type="EMBL" id="MU393445">
    <property type="protein sequence ID" value="KAI4867607.1"/>
    <property type="molecule type" value="Genomic_DNA"/>
</dbReference>
<keyword evidence="2" id="KW-1185">Reference proteome</keyword>
<evidence type="ECO:0000313" key="2">
    <source>
        <dbReference type="Proteomes" id="UP001497700"/>
    </source>
</evidence>
<dbReference type="Proteomes" id="UP001497700">
    <property type="component" value="Unassembled WGS sequence"/>
</dbReference>
<evidence type="ECO:0000313" key="1">
    <source>
        <dbReference type="EMBL" id="KAI4867607.1"/>
    </source>
</evidence>
<reference evidence="1 2" key="1">
    <citation type="journal article" date="2022" name="New Phytol.">
        <title>Ecological generalism drives hyperdiversity of secondary metabolite gene clusters in xylarialean endophytes.</title>
        <authorList>
            <person name="Franco M.E.E."/>
            <person name="Wisecaver J.H."/>
            <person name="Arnold A.E."/>
            <person name="Ju Y.M."/>
            <person name="Slot J.C."/>
            <person name="Ahrendt S."/>
            <person name="Moore L.P."/>
            <person name="Eastman K.E."/>
            <person name="Scott K."/>
            <person name="Konkel Z."/>
            <person name="Mondo S.J."/>
            <person name="Kuo A."/>
            <person name="Hayes R.D."/>
            <person name="Haridas S."/>
            <person name="Andreopoulos B."/>
            <person name="Riley R."/>
            <person name="LaButti K."/>
            <person name="Pangilinan J."/>
            <person name="Lipzen A."/>
            <person name="Amirebrahimi M."/>
            <person name="Yan J."/>
            <person name="Adam C."/>
            <person name="Keymanesh K."/>
            <person name="Ng V."/>
            <person name="Louie K."/>
            <person name="Northen T."/>
            <person name="Drula E."/>
            <person name="Henrissat B."/>
            <person name="Hsieh H.M."/>
            <person name="Youens-Clark K."/>
            <person name="Lutzoni F."/>
            <person name="Miadlikowska J."/>
            <person name="Eastwood D.C."/>
            <person name="Hamelin R.C."/>
            <person name="Grigoriev I.V."/>
            <person name="U'Ren J.M."/>
        </authorList>
    </citation>
    <scope>NUCLEOTIDE SEQUENCE [LARGE SCALE GENOMIC DNA]</scope>
    <source>
        <strain evidence="1 2">CBS 119005</strain>
    </source>
</reference>